<dbReference type="SUPFAM" id="SSF48264">
    <property type="entry name" value="Cytochrome P450"/>
    <property type="match status" value="1"/>
</dbReference>
<reference evidence="11 12" key="1">
    <citation type="journal article" date="2018" name="Biotechnol. Biofuels">
        <title>Integrative visual omics of the white-rot fungus Polyporus brumalis exposes the biotechnological potential of its oxidative enzymes for delignifying raw plant biomass.</title>
        <authorList>
            <person name="Miyauchi S."/>
            <person name="Rancon A."/>
            <person name="Drula E."/>
            <person name="Hage H."/>
            <person name="Chaduli D."/>
            <person name="Favel A."/>
            <person name="Grisel S."/>
            <person name="Henrissat B."/>
            <person name="Herpoel-Gimbert I."/>
            <person name="Ruiz-Duenas F.J."/>
            <person name="Chevret D."/>
            <person name="Hainaut M."/>
            <person name="Lin J."/>
            <person name="Wang M."/>
            <person name="Pangilinan J."/>
            <person name="Lipzen A."/>
            <person name="Lesage-Meessen L."/>
            <person name="Navarro D."/>
            <person name="Riley R."/>
            <person name="Grigoriev I.V."/>
            <person name="Zhou S."/>
            <person name="Raouche S."/>
            <person name="Rosso M.N."/>
        </authorList>
    </citation>
    <scope>NUCLEOTIDE SEQUENCE [LARGE SCALE GENOMIC DNA]</scope>
    <source>
        <strain evidence="11 12">BRFM 1820</strain>
    </source>
</reference>
<protein>
    <submittedName>
        <fullName evidence="11">Cytochrome P450</fullName>
    </submittedName>
</protein>
<proteinExistence type="inferred from homology"/>
<evidence type="ECO:0000256" key="1">
    <source>
        <dbReference type="ARBA" id="ARBA00001971"/>
    </source>
</evidence>
<feature type="chain" id="PRO_5016876574" evidence="10">
    <location>
        <begin position="18"/>
        <end position="544"/>
    </location>
</feature>
<gene>
    <name evidence="11" type="ORF">OH76DRAFT_1363258</name>
</gene>
<dbReference type="PANTHER" id="PTHR24305">
    <property type="entry name" value="CYTOCHROME P450"/>
    <property type="match status" value="1"/>
</dbReference>
<dbReference type="GO" id="GO:0020037">
    <property type="term" value="F:heme binding"/>
    <property type="evidence" value="ECO:0007669"/>
    <property type="project" value="InterPro"/>
</dbReference>
<keyword evidence="7 9" id="KW-0408">Iron</keyword>
<evidence type="ECO:0000256" key="6">
    <source>
        <dbReference type="ARBA" id="ARBA00023002"/>
    </source>
</evidence>
<dbReference type="EMBL" id="KZ857491">
    <property type="protein sequence ID" value="RDX42196.1"/>
    <property type="molecule type" value="Genomic_DNA"/>
</dbReference>
<dbReference type="OrthoDB" id="1470350at2759"/>
<dbReference type="AlphaFoldDB" id="A0A371CPH6"/>
<organism evidence="11 12">
    <name type="scientific">Lentinus brumalis</name>
    <dbReference type="NCBI Taxonomy" id="2498619"/>
    <lineage>
        <taxon>Eukaryota</taxon>
        <taxon>Fungi</taxon>
        <taxon>Dikarya</taxon>
        <taxon>Basidiomycota</taxon>
        <taxon>Agaricomycotina</taxon>
        <taxon>Agaricomycetes</taxon>
        <taxon>Polyporales</taxon>
        <taxon>Polyporaceae</taxon>
        <taxon>Lentinus</taxon>
    </lineage>
</organism>
<dbReference type="Pfam" id="PF00067">
    <property type="entry name" value="p450"/>
    <property type="match status" value="1"/>
</dbReference>
<evidence type="ECO:0000256" key="3">
    <source>
        <dbReference type="ARBA" id="ARBA00010617"/>
    </source>
</evidence>
<feature type="binding site" description="axial binding residue" evidence="9">
    <location>
        <position position="485"/>
    </location>
    <ligand>
        <name>heme</name>
        <dbReference type="ChEBI" id="CHEBI:30413"/>
    </ligand>
    <ligandPart>
        <name>Fe</name>
        <dbReference type="ChEBI" id="CHEBI:18248"/>
    </ligandPart>
</feature>
<keyword evidence="6" id="KW-0560">Oxidoreductase</keyword>
<name>A0A371CPH6_9APHY</name>
<accession>A0A371CPH6</accession>
<dbReference type="GO" id="GO:0005506">
    <property type="term" value="F:iron ion binding"/>
    <property type="evidence" value="ECO:0007669"/>
    <property type="project" value="InterPro"/>
</dbReference>
<comment type="cofactor">
    <cofactor evidence="1 9">
        <name>heme</name>
        <dbReference type="ChEBI" id="CHEBI:30413"/>
    </cofactor>
</comment>
<sequence>MISLVLFVLAIIPLVILFPHVRKRIKQSTLRNVPGPASESFWAGATRRMHGPFCVPFREQTLTSYGRAINIPTRLGDLDLAVSDPVALSAMFTTYREAYDLPRWNSDTMRSVFGPGLTSVRGKEHIRHRKQLNPVFSVRYLREMVPTFNRVAQELTSVLKEKTTAPRTEIDVSQYFSRYTLESVGRAALGTSFGSLGAEDGTDYSRALKEFGPTIVKLHPWRPLLPWLRRTFPLSFLQWATGVLPWPALRHMRAISDSVYSTSQQVLRRKKEMLKHGGDSLAREVGEGKDLMSVLLQQNMLSGPDAMSEDDMIGHMSLLLLAATDTTSTSITRAIEVLAQHPQAQAKLRQELLEATAGTGRTLADFDYDTFTNLPYLEAVVRETIRMYPSFHLSPSVAEQDTVLPLGTPIQGTDGRTITELVVPAHTMVWVNILGLNRDKEIWGPDAHEWKPERWLGQLPASVADAHIPNVFANTMTFVAGPRSCIGYNMALTEMRIALAHLVLAFEFAPSDKEIIWRLGGVVSPSVKGSTSRKPEFPVVISRA</sequence>
<dbReference type="PRINTS" id="PR00463">
    <property type="entry name" value="EP450I"/>
</dbReference>
<dbReference type="GO" id="GO:0016705">
    <property type="term" value="F:oxidoreductase activity, acting on paired donors, with incorporation or reduction of molecular oxygen"/>
    <property type="evidence" value="ECO:0007669"/>
    <property type="project" value="InterPro"/>
</dbReference>
<evidence type="ECO:0000313" key="12">
    <source>
        <dbReference type="Proteomes" id="UP000256964"/>
    </source>
</evidence>
<dbReference type="PANTHER" id="PTHR24305:SF166">
    <property type="entry name" value="CYTOCHROME P450 12A4, MITOCHONDRIAL-RELATED"/>
    <property type="match status" value="1"/>
</dbReference>
<keyword evidence="10" id="KW-0732">Signal</keyword>
<evidence type="ECO:0000256" key="4">
    <source>
        <dbReference type="ARBA" id="ARBA00022617"/>
    </source>
</evidence>
<dbReference type="Proteomes" id="UP000256964">
    <property type="component" value="Unassembled WGS sequence"/>
</dbReference>
<dbReference type="PRINTS" id="PR00385">
    <property type="entry name" value="P450"/>
</dbReference>
<evidence type="ECO:0000256" key="2">
    <source>
        <dbReference type="ARBA" id="ARBA00005179"/>
    </source>
</evidence>
<evidence type="ECO:0000256" key="10">
    <source>
        <dbReference type="SAM" id="SignalP"/>
    </source>
</evidence>
<dbReference type="Gene3D" id="1.10.630.10">
    <property type="entry name" value="Cytochrome P450"/>
    <property type="match status" value="1"/>
</dbReference>
<comment type="similarity">
    <text evidence="3">Belongs to the cytochrome P450 family.</text>
</comment>
<keyword evidence="4 9" id="KW-0349">Heme</keyword>
<evidence type="ECO:0000256" key="5">
    <source>
        <dbReference type="ARBA" id="ARBA00022723"/>
    </source>
</evidence>
<keyword evidence="12" id="KW-1185">Reference proteome</keyword>
<evidence type="ECO:0000313" key="11">
    <source>
        <dbReference type="EMBL" id="RDX42196.1"/>
    </source>
</evidence>
<comment type="pathway">
    <text evidence="2">Secondary metabolite biosynthesis.</text>
</comment>
<keyword evidence="5 9" id="KW-0479">Metal-binding</keyword>
<evidence type="ECO:0000256" key="9">
    <source>
        <dbReference type="PIRSR" id="PIRSR602401-1"/>
    </source>
</evidence>
<feature type="signal peptide" evidence="10">
    <location>
        <begin position="1"/>
        <end position="17"/>
    </location>
</feature>
<keyword evidence="8" id="KW-0503">Monooxygenase</keyword>
<dbReference type="InterPro" id="IPR050121">
    <property type="entry name" value="Cytochrome_P450_monoxygenase"/>
</dbReference>
<dbReference type="InterPro" id="IPR036396">
    <property type="entry name" value="Cyt_P450_sf"/>
</dbReference>
<dbReference type="GO" id="GO:0004497">
    <property type="term" value="F:monooxygenase activity"/>
    <property type="evidence" value="ECO:0007669"/>
    <property type="project" value="UniProtKB-KW"/>
</dbReference>
<evidence type="ECO:0000256" key="7">
    <source>
        <dbReference type="ARBA" id="ARBA00023004"/>
    </source>
</evidence>
<dbReference type="STRING" id="139420.A0A371CPH6"/>
<dbReference type="InterPro" id="IPR002401">
    <property type="entry name" value="Cyt_P450_E_grp-I"/>
</dbReference>
<dbReference type="InterPro" id="IPR001128">
    <property type="entry name" value="Cyt_P450"/>
</dbReference>
<evidence type="ECO:0000256" key="8">
    <source>
        <dbReference type="ARBA" id="ARBA00023033"/>
    </source>
</evidence>